<gene>
    <name evidence="1" type="ORF">SAMN05216216_10240</name>
</gene>
<dbReference type="Proteomes" id="UP000199008">
    <property type="component" value="Unassembled WGS sequence"/>
</dbReference>
<proteinExistence type="predicted"/>
<name>A0A1G9AY34_9BACL</name>
<dbReference type="InterPro" id="IPR010035">
    <property type="entry name" value="Thi_S"/>
</dbReference>
<dbReference type="RefSeq" id="WP_092984042.1">
    <property type="nucleotide sequence ID" value="NZ_FNFY01000002.1"/>
</dbReference>
<dbReference type="PANTHER" id="PTHR34472:SF1">
    <property type="entry name" value="SULFUR CARRIER PROTEIN THIS"/>
    <property type="match status" value="1"/>
</dbReference>
<organism evidence="1 2">
    <name type="scientific">Lacicoccus qingdaonensis</name>
    <dbReference type="NCBI Taxonomy" id="576118"/>
    <lineage>
        <taxon>Bacteria</taxon>
        <taxon>Bacillati</taxon>
        <taxon>Bacillota</taxon>
        <taxon>Bacilli</taxon>
        <taxon>Bacillales</taxon>
        <taxon>Salinicoccaceae</taxon>
        <taxon>Lacicoccus</taxon>
    </lineage>
</organism>
<dbReference type="Gene3D" id="3.10.20.30">
    <property type="match status" value="1"/>
</dbReference>
<protein>
    <submittedName>
        <fullName evidence="1">Sulfur carrier protein</fullName>
    </submittedName>
</protein>
<dbReference type="InterPro" id="IPR003749">
    <property type="entry name" value="ThiS/MoaD-like"/>
</dbReference>
<dbReference type="PANTHER" id="PTHR34472">
    <property type="entry name" value="SULFUR CARRIER PROTEIN THIS"/>
    <property type="match status" value="1"/>
</dbReference>
<dbReference type="OrthoDB" id="9798559at2"/>
<keyword evidence="2" id="KW-1185">Reference proteome</keyword>
<sequence length="66" mass="7739">MQCIINDEKYTFDEELPVSKLLEHMNIDSERIVVEHNGELLRKKSFDHHLVRSDDRLELLEFVGGG</sequence>
<evidence type="ECO:0000313" key="2">
    <source>
        <dbReference type="Proteomes" id="UP000199008"/>
    </source>
</evidence>
<dbReference type="InterPro" id="IPR016155">
    <property type="entry name" value="Mopterin_synth/thiamin_S_b"/>
</dbReference>
<dbReference type="InterPro" id="IPR012675">
    <property type="entry name" value="Beta-grasp_dom_sf"/>
</dbReference>
<reference evidence="2" key="1">
    <citation type="submission" date="2016-10" db="EMBL/GenBank/DDBJ databases">
        <authorList>
            <person name="Varghese N."/>
            <person name="Submissions S."/>
        </authorList>
    </citation>
    <scope>NUCLEOTIDE SEQUENCE [LARGE SCALE GENOMIC DNA]</scope>
    <source>
        <strain evidence="2">CGMCC 1.8895</strain>
    </source>
</reference>
<dbReference type="Pfam" id="PF02597">
    <property type="entry name" value="ThiS"/>
    <property type="match status" value="1"/>
</dbReference>
<dbReference type="STRING" id="576118.SAMN05216216_10240"/>
<evidence type="ECO:0000313" key="1">
    <source>
        <dbReference type="EMBL" id="SDK32246.1"/>
    </source>
</evidence>
<dbReference type="CDD" id="cd00565">
    <property type="entry name" value="Ubl_ThiS"/>
    <property type="match status" value="1"/>
</dbReference>
<accession>A0A1G9AY34</accession>
<dbReference type="NCBIfam" id="TIGR01683">
    <property type="entry name" value="thiS"/>
    <property type="match status" value="1"/>
</dbReference>
<dbReference type="SUPFAM" id="SSF54285">
    <property type="entry name" value="MoaD/ThiS"/>
    <property type="match status" value="1"/>
</dbReference>
<dbReference type="AlphaFoldDB" id="A0A1G9AY34"/>
<dbReference type="EMBL" id="FNFY01000002">
    <property type="protein sequence ID" value="SDK32246.1"/>
    <property type="molecule type" value="Genomic_DNA"/>
</dbReference>